<dbReference type="InterPro" id="IPR021508">
    <property type="entry name" value="Gp17-like"/>
</dbReference>
<reference evidence="1 2" key="1">
    <citation type="submission" date="2020-09" db="EMBL/GenBank/DDBJ databases">
        <authorList>
            <person name="Chen F.-J."/>
            <person name="Lee Y.-T."/>
        </authorList>
    </citation>
    <scope>NUCLEOTIDE SEQUENCE [LARGE SCALE GENOMIC DNA]</scope>
    <source>
        <strain evidence="1 2">AS42</strain>
    </source>
</reference>
<protein>
    <submittedName>
        <fullName evidence="1">DUF3168 domain-containing protein</fullName>
    </submittedName>
</protein>
<dbReference type="AlphaFoldDB" id="A0A7H2U2D4"/>
<sequence>MIDIPIFKLARADPAVRALLESNNILRVWRFGYAPEQPEAPYVTWQLISGQPNNNIDSRPVSDNAIIQIDVYATDADIVGQVAEAIRSAIELDSYIVRYGEADNDPVTNMPHYSFDVSWIVNR</sequence>
<reference evidence="2" key="2">
    <citation type="submission" date="2020-10" db="EMBL/GenBank/DDBJ databases">
        <title>Clinical and molecular characterization of Acinetobacter seifertii in Taiwan.</title>
        <authorList>
            <person name="Li L.-H."/>
            <person name="Yang Y.-S."/>
            <person name="Sun J.-R."/>
            <person name="Huang T.-W."/>
            <person name="Huang W.-C."/>
            <person name="Wang Y.-C."/>
            <person name="Kuo T.-H."/>
            <person name="Kuo S.-C."/>
            <person name="Chen T.-L."/>
        </authorList>
    </citation>
    <scope>NUCLEOTIDE SEQUENCE [LARGE SCALE GENOMIC DNA]</scope>
    <source>
        <strain evidence="2">AS42</strain>
    </source>
</reference>
<organism evidence="1 2">
    <name type="scientific">Acinetobacter seifertii</name>
    <dbReference type="NCBI Taxonomy" id="1530123"/>
    <lineage>
        <taxon>Bacteria</taxon>
        <taxon>Pseudomonadati</taxon>
        <taxon>Pseudomonadota</taxon>
        <taxon>Gammaproteobacteria</taxon>
        <taxon>Moraxellales</taxon>
        <taxon>Moraxellaceae</taxon>
        <taxon>Acinetobacter</taxon>
        <taxon>Acinetobacter calcoaceticus/baumannii complex</taxon>
    </lineage>
</organism>
<dbReference type="Proteomes" id="UP000516672">
    <property type="component" value="Chromosome"/>
</dbReference>
<name>A0A7H2U2D4_9GAMM</name>
<gene>
    <name evidence="1" type="ORF">IC779_08920</name>
</gene>
<proteinExistence type="predicted"/>
<dbReference type="Pfam" id="PF11367">
    <property type="entry name" value="Tail_completion_gp17"/>
    <property type="match status" value="1"/>
</dbReference>
<evidence type="ECO:0000313" key="1">
    <source>
        <dbReference type="EMBL" id="QOD74799.1"/>
    </source>
</evidence>
<dbReference type="RefSeq" id="WP_190980210.1">
    <property type="nucleotide sequence ID" value="NZ_CP061568.1"/>
</dbReference>
<evidence type="ECO:0000313" key="2">
    <source>
        <dbReference type="Proteomes" id="UP000516672"/>
    </source>
</evidence>
<dbReference type="EMBL" id="CP061828">
    <property type="protein sequence ID" value="QOD74799.1"/>
    <property type="molecule type" value="Genomic_DNA"/>
</dbReference>
<accession>A0A7H2U2D4</accession>